<organism evidence="1 2">
    <name type="scientific">Pararge aegeria aegeria</name>
    <dbReference type="NCBI Taxonomy" id="348720"/>
    <lineage>
        <taxon>Eukaryota</taxon>
        <taxon>Metazoa</taxon>
        <taxon>Ecdysozoa</taxon>
        <taxon>Arthropoda</taxon>
        <taxon>Hexapoda</taxon>
        <taxon>Insecta</taxon>
        <taxon>Pterygota</taxon>
        <taxon>Neoptera</taxon>
        <taxon>Endopterygota</taxon>
        <taxon>Lepidoptera</taxon>
        <taxon>Glossata</taxon>
        <taxon>Ditrysia</taxon>
        <taxon>Papilionoidea</taxon>
        <taxon>Nymphalidae</taxon>
        <taxon>Satyrinae</taxon>
        <taxon>Satyrini</taxon>
        <taxon>Parargina</taxon>
        <taxon>Pararge</taxon>
    </lineage>
</organism>
<name>A0A8S4QLB3_9NEOP</name>
<evidence type="ECO:0000313" key="1">
    <source>
        <dbReference type="EMBL" id="CAH2210320.1"/>
    </source>
</evidence>
<protein>
    <submittedName>
        <fullName evidence="1">Jg1823 protein</fullName>
    </submittedName>
</protein>
<proteinExistence type="predicted"/>
<keyword evidence="2" id="KW-1185">Reference proteome</keyword>
<reference evidence="1" key="1">
    <citation type="submission" date="2022-03" db="EMBL/GenBank/DDBJ databases">
        <authorList>
            <person name="Lindestad O."/>
        </authorList>
    </citation>
    <scope>NUCLEOTIDE SEQUENCE</scope>
</reference>
<dbReference type="Proteomes" id="UP000838756">
    <property type="component" value="Unassembled WGS sequence"/>
</dbReference>
<dbReference type="OrthoDB" id="3142434at2759"/>
<comment type="caution">
    <text evidence="1">The sequence shown here is derived from an EMBL/GenBank/DDBJ whole genome shotgun (WGS) entry which is preliminary data.</text>
</comment>
<feature type="non-terminal residue" evidence="1">
    <location>
        <position position="1"/>
    </location>
</feature>
<evidence type="ECO:0000313" key="2">
    <source>
        <dbReference type="Proteomes" id="UP000838756"/>
    </source>
</evidence>
<sequence>DFVNRRFLTEFGNMALVENRDELEGGDVHLRLPGVKAGDMADRRVKPEVSQSQG</sequence>
<accession>A0A8S4QLB3</accession>
<gene>
    <name evidence="1" type="primary">jg1823</name>
    <name evidence="1" type="ORF">PAEG_LOCUS2230</name>
</gene>
<dbReference type="AlphaFoldDB" id="A0A8S4QLB3"/>
<dbReference type="EMBL" id="CAKXAJ010007172">
    <property type="protein sequence ID" value="CAH2210320.1"/>
    <property type="molecule type" value="Genomic_DNA"/>
</dbReference>